<dbReference type="Gene3D" id="2.30.42.10">
    <property type="match status" value="1"/>
</dbReference>
<evidence type="ECO:0000256" key="2">
    <source>
        <dbReference type="ARBA" id="ARBA00022801"/>
    </source>
</evidence>
<keyword evidence="7" id="KW-1185">Reference proteome</keyword>
<dbReference type="InterPro" id="IPR009003">
    <property type="entry name" value="Peptidase_S1_PA"/>
</dbReference>
<evidence type="ECO:0000256" key="1">
    <source>
        <dbReference type="ARBA" id="ARBA00022670"/>
    </source>
</evidence>
<keyword evidence="4" id="KW-1133">Transmembrane helix</keyword>
<organism evidence="6 7">
    <name type="scientific">Natronincola ferrireducens</name>
    <dbReference type="NCBI Taxonomy" id="393762"/>
    <lineage>
        <taxon>Bacteria</taxon>
        <taxon>Bacillati</taxon>
        <taxon>Bacillota</taxon>
        <taxon>Clostridia</taxon>
        <taxon>Peptostreptococcales</taxon>
        <taxon>Natronincolaceae</taxon>
        <taxon>Natronincola</taxon>
    </lineage>
</organism>
<feature type="region of interest" description="Disordered" evidence="3">
    <location>
        <begin position="23"/>
        <end position="47"/>
    </location>
</feature>
<keyword evidence="2" id="KW-0378">Hydrolase</keyword>
<gene>
    <name evidence="6" type="ORF">SAMN05660472_02674</name>
</gene>
<reference evidence="6 7" key="1">
    <citation type="submission" date="2016-10" db="EMBL/GenBank/DDBJ databases">
        <authorList>
            <person name="de Groot N.N."/>
        </authorList>
    </citation>
    <scope>NUCLEOTIDE SEQUENCE [LARGE SCALE GENOMIC DNA]</scope>
    <source>
        <strain evidence="6 7">DSM 18346</strain>
    </source>
</reference>
<dbReference type="GO" id="GO:0006508">
    <property type="term" value="P:proteolysis"/>
    <property type="evidence" value="ECO:0007669"/>
    <property type="project" value="UniProtKB-KW"/>
</dbReference>
<dbReference type="SMART" id="SM00228">
    <property type="entry name" value="PDZ"/>
    <property type="match status" value="1"/>
</dbReference>
<dbReference type="EMBL" id="FNFP01000009">
    <property type="protein sequence ID" value="SDL13748.1"/>
    <property type="molecule type" value="Genomic_DNA"/>
</dbReference>
<dbReference type="SUPFAM" id="SSF50156">
    <property type="entry name" value="PDZ domain-like"/>
    <property type="match status" value="1"/>
</dbReference>
<dbReference type="Gene3D" id="2.40.10.120">
    <property type="match status" value="1"/>
</dbReference>
<accession>A0A1G9HL87</accession>
<sequence>MNFYYDDPNEGDQRQQQEVIENTTRFSQEELRQYPPKPPREPKAPKSSKPKYFLVALLAAILSSALTLTATYIYLPEILQQRGMLNLPAPNIVIEPQHDLTVYAAVAEKAMPSVVGITTITLERDVFFGTRRASGLGTGVIVDERGYILTNSHVVGDGNVEEVMVLFHDGERLPAEVLWNEKTLDLAIIKVEGSNLVPAELGDSDDLRVGEIAIAIGNPLGLNFERTLTQGVISGLNRSIPVGQGQTIEDLIQTDASINPGNSGGPLLNTQGQVIGINTAKIQSGEGLGFSIPINTAKPIVDQFIEKGEFTRVVLGITGVNVDVFEGYTGMKLKAEAGVYVGEVQADSVAENYDIRPGDVIVGIGDSKVETMGHLIRELYRYRPGDTTPIHIIRNEREITVEVEL</sequence>
<evidence type="ECO:0000313" key="7">
    <source>
        <dbReference type="Proteomes" id="UP000198718"/>
    </source>
</evidence>
<dbReference type="OrthoDB" id="9758917at2"/>
<evidence type="ECO:0000313" key="6">
    <source>
        <dbReference type="EMBL" id="SDL13748.1"/>
    </source>
</evidence>
<dbReference type="SUPFAM" id="SSF50494">
    <property type="entry name" value="Trypsin-like serine proteases"/>
    <property type="match status" value="1"/>
</dbReference>
<dbReference type="Pfam" id="PF13180">
    <property type="entry name" value="PDZ_2"/>
    <property type="match status" value="1"/>
</dbReference>
<keyword evidence="1 6" id="KW-0645">Protease</keyword>
<dbReference type="AlphaFoldDB" id="A0A1G9HL87"/>
<keyword evidence="4" id="KW-0472">Membrane</keyword>
<feature type="transmembrane region" description="Helical" evidence="4">
    <location>
        <begin position="52"/>
        <end position="75"/>
    </location>
</feature>
<protein>
    <submittedName>
        <fullName evidence="6">Serine protease, S1-C subfamily, contains C-terminal PDZ domain</fullName>
    </submittedName>
</protein>
<proteinExistence type="predicted"/>
<dbReference type="Pfam" id="PF13365">
    <property type="entry name" value="Trypsin_2"/>
    <property type="match status" value="1"/>
</dbReference>
<evidence type="ECO:0000256" key="4">
    <source>
        <dbReference type="SAM" id="Phobius"/>
    </source>
</evidence>
<dbReference type="PRINTS" id="PR00834">
    <property type="entry name" value="PROTEASES2C"/>
</dbReference>
<dbReference type="Proteomes" id="UP000198718">
    <property type="component" value="Unassembled WGS sequence"/>
</dbReference>
<dbReference type="GO" id="GO:0004252">
    <property type="term" value="F:serine-type endopeptidase activity"/>
    <property type="evidence" value="ECO:0007669"/>
    <property type="project" value="InterPro"/>
</dbReference>
<name>A0A1G9HL87_9FIRM</name>
<dbReference type="PROSITE" id="PS50106">
    <property type="entry name" value="PDZ"/>
    <property type="match status" value="1"/>
</dbReference>
<dbReference type="InterPro" id="IPR001940">
    <property type="entry name" value="Peptidase_S1C"/>
</dbReference>
<dbReference type="InterPro" id="IPR001478">
    <property type="entry name" value="PDZ"/>
</dbReference>
<dbReference type="PANTHER" id="PTHR43343:SF3">
    <property type="entry name" value="PROTEASE DO-LIKE 8, CHLOROPLASTIC"/>
    <property type="match status" value="1"/>
</dbReference>
<dbReference type="RefSeq" id="WP_090554468.1">
    <property type="nucleotide sequence ID" value="NZ_FNFP01000009.1"/>
</dbReference>
<dbReference type="InterPro" id="IPR036034">
    <property type="entry name" value="PDZ_sf"/>
</dbReference>
<dbReference type="InterPro" id="IPR051201">
    <property type="entry name" value="Chloro_Bact_Ser_Proteases"/>
</dbReference>
<keyword evidence="4" id="KW-0812">Transmembrane</keyword>
<dbReference type="PANTHER" id="PTHR43343">
    <property type="entry name" value="PEPTIDASE S12"/>
    <property type="match status" value="1"/>
</dbReference>
<evidence type="ECO:0000256" key="3">
    <source>
        <dbReference type="SAM" id="MobiDB-lite"/>
    </source>
</evidence>
<dbReference type="STRING" id="393762.SAMN05660472_02674"/>
<feature type="compositionally biased region" description="Basic and acidic residues" evidence="3">
    <location>
        <begin position="27"/>
        <end position="44"/>
    </location>
</feature>
<evidence type="ECO:0000259" key="5">
    <source>
        <dbReference type="PROSITE" id="PS50106"/>
    </source>
</evidence>
<feature type="domain" description="PDZ" evidence="5">
    <location>
        <begin position="326"/>
        <end position="374"/>
    </location>
</feature>